<dbReference type="EMBL" id="MIYX01000018">
    <property type="protein sequence ID" value="OIR20811.1"/>
    <property type="molecule type" value="Genomic_DNA"/>
</dbReference>
<reference evidence="3 4" key="1">
    <citation type="submission" date="2016-08" db="EMBL/GenBank/DDBJ databases">
        <title>New Insights into Marine Group III Euryarchaeota, from dark to light.</title>
        <authorList>
            <person name="Haro-Moreno J.M."/>
            <person name="Rodriguez-Valera F."/>
            <person name="Lopez-Garcia P."/>
            <person name="Moreira D."/>
            <person name="Martin-Cuadrado A.B."/>
        </authorList>
    </citation>
    <scope>NUCLEOTIDE SEQUENCE [LARGE SCALE GENOMIC DNA]</scope>
    <source>
        <strain evidence="3">CG-Epi4</strain>
    </source>
</reference>
<feature type="region of interest" description="Disordered" evidence="2">
    <location>
        <begin position="76"/>
        <end position="95"/>
    </location>
</feature>
<evidence type="ECO:0000313" key="4">
    <source>
        <dbReference type="Proteomes" id="UP000183375"/>
    </source>
</evidence>
<feature type="coiled-coil region" evidence="1">
    <location>
        <begin position="144"/>
        <end position="171"/>
    </location>
</feature>
<comment type="caution">
    <text evidence="3">The sequence shown here is derived from an EMBL/GenBank/DDBJ whole genome shotgun (WGS) entry which is preliminary data.</text>
</comment>
<protein>
    <submittedName>
        <fullName evidence="3">Uncharacterized protein</fullName>
    </submittedName>
</protein>
<dbReference type="Proteomes" id="UP000183375">
    <property type="component" value="Unassembled WGS sequence"/>
</dbReference>
<evidence type="ECO:0000256" key="1">
    <source>
        <dbReference type="SAM" id="Coils"/>
    </source>
</evidence>
<gene>
    <name evidence="3" type="ORF">BEU01_00860</name>
</gene>
<feature type="compositionally biased region" description="Acidic residues" evidence="2">
    <location>
        <begin position="84"/>
        <end position="95"/>
    </location>
</feature>
<evidence type="ECO:0000256" key="2">
    <source>
        <dbReference type="SAM" id="MobiDB-lite"/>
    </source>
</evidence>
<organism evidence="3 4">
    <name type="scientific">Marine Group III euryarchaeote CG-Epi4</name>
    <dbReference type="NCBI Taxonomy" id="1888998"/>
    <lineage>
        <taxon>Archaea</taxon>
        <taxon>Methanobacteriati</taxon>
        <taxon>Thermoplasmatota</taxon>
        <taxon>Thermoplasmata</taxon>
        <taxon>Candidatus Thermoprofundales</taxon>
    </lineage>
</organism>
<dbReference type="AlphaFoldDB" id="A0A1J5TKZ2"/>
<evidence type="ECO:0000313" key="3">
    <source>
        <dbReference type="EMBL" id="OIR20811.1"/>
    </source>
</evidence>
<accession>A0A1J5TKZ2</accession>
<proteinExistence type="predicted"/>
<name>A0A1J5TKZ2_9ARCH</name>
<sequence>MAYPLDSNDLTEPKTTIVNILKMEGYKLDSGSLFLAFKDAGGEMAQFTPSLEELQEEQIIKSDSEGNIMTVEDYQREKSQNKEDIEEIEESSEEEADLINEEIQGKDIMDDNVNDSSKMSEMLKKKEETDAWIVEKAKNGSKNTEKLSLEIAELSERVKKLENIIEKINEALR</sequence>
<keyword evidence="1" id="KW-0175">Coiled coil</keyword>